<evidence type="ECO:0000256" key="2">
    <source>
        <dbReference type="ARBA" id="ARBA00022729"/>
    </source>
</evidence>
<dbReference type="Pfam" id="PF01804">
    <property type="entry name" value="Penicil_amidase"/>
    <property type="match status" value="1"/>
</dbReference>
<keyword evidence="6" id="KW-0479">Metal-binding</keyword>
<comment type="cofactor">
    <cofactor evidence="6">
        <name>Ca(2+)</name>
        <dbReference type="ChEBI" id="CHEBI:29108"/>
    </cofactor>
    <text evidence="6">Binds 1 Ca(2+) ion per dimer.</text>
</comment>
<sequence length="715" mass="81545">MKKLIVFTVVSLAFYLPTTNAQKYQNQAQNVTIIRDQWGIPHIEGKTDADAVFGLMYAQCEDDFARVEMNYIEKLGRLSEVNGEGDLYNDLQIRMLISESEAKAEYLKAQGWLQKLLNAYADGINYFLAKNPQVKPKLLTKFEPWYPLLWTDGSIGAISTADLEIKELKAFYGNENSVGFSKKNEDYQQTGSNGFAIAPSLSKSKNAMLYINPHTTFYFRPEVHVKSNEGLNVYGAVTWGQFFVYQGFNEYCGWMHTSSNADVADTYLEKITRKSDGYYYEYEGKLRKVSSKKVIIKYLKDGQTLDRTFEVYFTHHGPIMAKRGENWISLKSYNRAQKSLEQSWIRTKAKGFEDYKKAMNMKANTSNNTVFADKYGNIAYWHGNYMPVRDNTLNWAKPQDGSKATTEYKGLHTVNQVVHIYNPKIGWIQNCNSTPFTASAENSPKKADYPDYMAPDGENFRGVNATRLLGKVEKIDLDELIKLGYDNYLPAFEVLIPSLKKINAENQTTKEAVEMLLKWDYRASSTSVETTLAIEWAQKLSPALRKIYVDQGENDQVTNAKRFAEVCSEKDILEPLEQTIQELTEKHGTWKVKWGDINRFQRLNGELKTQFDDNSPSIPVGYASALWGSLPSFNSRYYPNSKKRYGYSGNSFVCAVEFGNKIKAKSLLAGGNSGDINSKNFNDQGEMYSKGIFKDILFYKEDILKNAVRTYKPGF</sequence>
<keyword evidence="6" id="KW-0106">Calcium</keyword>
<dbReference type="Proteomes" id="UP001204144">
    <property type="component" value="Unassembled WGS sequence"/>
</dbReference>
<dbReference type="GO" id="GO:0016811">
    <property type="term" value="F:hydrolase activity, acting on carbon-nitrogen (but not peptide) bonds, in linear amides"/>
    <property type="evidence" value="ECO:0007669"/>
    <property type="project" value="InterPro"/>
</dbReference>
<dbReference type="RefSeq" id="WP_255037858.1">
    <property type="nucleotide sequence ID" value="NZ_RJUF01000063.1"/>
</dbReference>
<feature type="active site" description="Nucleophile" evidence="5">
    <location>
        <position position="192"/>
    </location>
</feature>
<dbReference type="GO" id="GO:0017000">
    <property type="term" value="P:antibiotic biosynthetic process"/>
    <property type="evidence" value="ECO:0007669"/>
    <property type="project" value="InterPro"/>
</dbReference>
<dbReference type="Gene3D" id="1.10.1400.10">
    <property type="match status" value="1"/>
</dbReference>
<gene>
    <name evidence="7" type="ORF">EGI31_14205</name>
</gene>
<comment type="similarity">
    <text evidence="1">Belongs to the peptidase S45 family.</text>
</comment>
<dbReference type="Gene3D" id="1.10.439.10">
    <property type="entry name" value="Penicillin Amidohydrolase, domain 1"/>
    <property type="match status" value="1"/>
</dbReference>
<evidence type="ECO:0000256" key="5">
    <source>
        <dbReference type="PIRSR" id="PIRSR001227-1"/>
    </source>
</evidence>
<proteinExistence type="inferred from homology"/>
<dbReference type="InterPro" id="IPR023343">
    <property type="entry name" value="Penicillin_amidase_dom1"/>
</dbReference>
<evidence type="ECO:0000256" key="3">
    <source>
        <dbReference type="ARBA" id="ARBA00022801"/>
    </source>
</evidence>
<evidence type="ECO:0000313" key="8">
    <source>
        <dbReference type="Proteomes" id="UP001204144"/>
    </source>
</evidence>
<evidence type="ECO:0000256" key="4">
    <source>
        <dbReference type="ARBA" id="ARBA00023145"/>
    </source>
</evidence>
<keyword evidence="2" id="KW-0732">Signal</keyword>
<dbReference type="InterPro" id="IPR002692">
    <property type="entry name" value="S45"/>
</dbReference>
<evidence type="ECO:0000256" key="6">
    <source>
        <dbReference type="PIRSR" id="PIRSR001227-2"/>
    </source>
</evidence>
<dbReference type="PANTHER" id="PTHR34218">
    <property type="entry name" value="PEPTIDASE S45 PENICILLIN AMIDASE"/>
    <property type="match status" value="1"/>
</dbReference>
<dbReference type="Gene3D" id="2.30.120.10">
    <property type="match status" value="1"/>
</dbReference>
<dbReference type="Gene3D" id="3.60.20.10">
    <property type="entry name" value="Glutamine Phosphoribosylpyrophosphate, subunit 1, domain 1"/>
    <property type="match status" value="1"/>
</dbReference>
<keyword evidence="8" id="KW-1185">Reference proteome</keyword>
<organism evidence="7 8">
    <name type="scientific">Lacihabitans soyangensis</name>
    <dbReference type="NCBI Taxonomy" id="869394"/>
    <lineage>
        <taxon>Bacteria</taxon>
        <taxon>Pseudomonadati</taxon>
        <taxon>Bacteroidota</taxon>
        <taxon>Cytophagia</taxon>
        <taxon>Cytophagales</taxon>
        <taxon>Leadbetterellaceae</taxon>
        <taxon>Lacihabitans</taxon>
    </lineage>
</organism>
<dbReference type="InterPro" id="IPR043146">
    <property type="entry name" value="Penicillin_amidase_N_B-knob"/>
</dbReference>
<evidence type="ECO:0000313" key="7">
    <source>
        <dbReference type="EMBL" id="MCP9764102.1"/>
    </source>
</evidence>
<comment type="caution">
    <text evidence="7">The sequence shown here is derived from an EMBL/GenBank/DDBJ whole genome shotgun (WGS) entry which is preliminary data.</text>
</comment>
<dbReference type="PANTHER" id="PTHR34218:SF3">
    <property type="entry name" value="ACYL-HOMOSERINE LACTONE ACYLASE PVDQ"/>
    <property type="match status" value="1"/>
</dbReference>
<dbReference type="EMBL" id="RJUF01000063">
    <property type="protein sequence ID" value="MCP9764102.1"/>
    <property type="molecule type" value="Genomic_DNA"/>
</dbReference>
<dbReference type="InterPro" id="IPR029055">
    <property type="entry name" value="Ntn_hydrolases_N"/>
</dbReference>
<feature type="binding site" evidence="6">
    <location>
        <position position="265"/>
    </location>
    <ligand>
        <name>Ca(2+)</name>
        <dbReference type="ChEBI" id="CHEBI:29108"/>
    </ligand>
</feature>
<dbReference type="AlphaFoldDB" id="A0AAE3H369"/>
<dbReference type="GO" id="GO:0046872">
    <property type="term" value="F:metal ion binding"/>
    <property type="evidence" value="ECO:0007669"/>
    <property type="project" value="UniProtKB-KW"/>
</dbReference>
<dbReference type="InterPro" id="IPR043147">
    <property type="entry name" value="Penicillin_amidase_A-knob"/>
</dbReference>
<feature type="binding site" evidence="6">
    <location>
        <position position="262"/>
    </location>
    <ligand>
        <name>Ca(2+)</name>
        <dbReference type="ChEBI" id="CHEBI:29108"/>
    </ligand>
</feature>
<keyword evidence="4" id="KW-0865">Zymogen</keyword>
<dbReference type="SUPFAM" id="SSF56235">
    <property type="entry name" value="N-terminal nucleophile aminohydrolases (Ntn hydrolases)"/>
    <property type="match status" value="1"/>
</dbReference>
<accession>A0AAE3H369</accession>
<protein>
    <submittedName>
        <fullName evidence="7">Penicillin acylase family protein</fullName>
    </submittedName>
</protein>
<evidence type="ECO:0000256" key="1">
    <source>
        <dbReference type="ARBA" id="ARBA00006586"/>
    </source>
</evidence>
<reference evidence="7 8" key="1">
    <citation type="submission" date="2018-11" db="EMBL/GenBank/DDBJ databases">
        <title>Novel bacteria species description.</title>
        <authorList>
            <person name="Han J.-H."/>
        </authorList>
    </citation>
    <scope>NUCLEOTIDE SEQUENCE [LARGE SCALE GENOMIC DNA]</scope>
    <source>
        <strain evidence="7 8">KCTC23259</strain>
    </source>
</reference>
<keyword evidence="3" id="KW-0378">Hydrolase</keyword>
<name>A0AAE3H369_9BACT</name>
<dbReference type="InterPro" id="IPR014395">
    <property type="entry name" value="Pen/GL7ACA/AHL_acylase"/>
</dbReference>
<dbReference type="PIRSF" id="PIRSF001227">
    <property type="entry name" value="Pen_acylase"/>
    <property type="match status" value="1"/>
</dbReference>